<dbReference type="InterPro" id="IPR008920">
    <property type="entry name" value="TF_FadR/GntR_C"/>
</dbReference>
<dbReference type="SMART" id="SM00895">
    <property type="entry name" value="FCD"/>
    <property type="match status" value="1"/>
</dbReference>
<organism evidence="5">
    <name type="scientific">hydrocarbon metagenome</name>
    <dbReference type="NCBI Taxonomy" id="938273"/>
    <lineage>
        <taxon>unclassified sequences</taxon>
        <taxon>metagenomes</taxon>
        <taxon>ecological metagenomes</taxon>
    </lineage>
</organism>
<dbReference type="InterPro" id="IPR036388">
    <property type="entry name" value="WH-like_DNA-bd_sf"/>
</dbReference>
<keyword evidence="3" id="KW-0804">Transcription</keyword>
<keyword evidence="2" id="KW-0238">DNA-binding</keyword>
<feature type="domain" description="HTH gntR-type" evidence="4">
    <location>
        <begin position="14"/>
        <end position="82"/>
    </location>
</feature>
<protein>
    <submittedName>
        <fullName evidence="5">Transcriptional regulator, gntr family</fullName>
    </submittedName>
</protein>
<reference evidence="5" key="1">
    <citation type="journal article" date="2015" name="Proc. Natl. Acad. Sci. U.S.A.">
        <title>Networks of energetic and metabolic interactions define dynamics in microbial communities.</title>
        <authorList>
            <person name="Embree M."/>
            <person name="Liu J.K."/>
            <person name="Al-Bassam M.M."/>
            <person name="Zengler K."/>
        </authorList>
    </citation>
    <scope>NUCLEOTIDE SEQUENCE</scope>
</reference>
<dbReference type="CDD" id="cd07377">
    <property type="entry name" value="WHTH_GntR"/>
    <property type="match status" value="1"/>
</dbReference>
<dbReference type="Pfam" id="PF07729">
    <property type="entry name" value="FCD"/>
    <property type="match status" value="1"/>
</dbReference>
<accession>A0A0W8FN58</accession>
<dbReference type="EMBL" id="LNQE01000975">
    <property type="protein sequence ID" value="KUG22279.1"/>
    <property type="molecule type" value="Genomic_DNA"/>
</dbReference>
<evidence type="ECO:0000256" key="1">
    <source>
        <dbReference type="ARBA" id="ARBA00023015"/>
    </source>
</evidence>
<evidence type="ECO:0000256" key="3">
    <source>
        <dbReference type="ARBA" id="ARBA00023163"/>
    </source>
</evidence>
<dbReference type="Gene3D" id="1.10.10.10">
    <property type="entry name" value="Winged helix-like DNA-binding domain superfamily/Winged helix DNA-binding domain"/>
    <property type="match status" value="1"/>
</dbReference>
<comment type="caution">
    <text evidence="5">The sequence shown here is derived from an EMBL/GenBank/DDBJ whole genome shotgun (WGS) entry which is preliminary data.</text>
</comment>
<dbReference type="PROSITE" id="PS50949">
    <property type="entry name" value="HTH_GNTR"/>
    <property type="match status" value="1"/>
</dbReference>
<dbReference type="InterPro" id="IPR036390">
    <property type="entry name" value="WH_DNA-bd_sf"/>
</dbReference>
<dbReference type="Gene3D" id="1.20.120.530">
    <property type="entry name" value="GntR ligand-binding domain-like"/>
    <property type="match status" value="1"/>
</dbReference>
<dbReference type="InterPro" id="IPR000524">
    <property type="entry name" value="Tscrpt_reg_HTH_GntR"/>
</dbReference>
<evidence type="ECO:0000313" key="5">
    <source>
        <dbReference type="EMBL" id="KUG22279.1"/>
    </source>
</evidence>
<sequence length="245" mass="27924">MRKKFGISKLEKSPGIPSRVTNQIIDLITKGILKPGDKLPSEHEMTNLFGISRISLREGLKVLEARGYIESHERRGKFVKSMFDDLRTPMIDHLSVSQESMWELIYVWRILDAEAAALAANNATLEQVKQIKQLFKEARKIGLSKIIIAPKGIIIYTHFFELLANTTGNTVFVHLSKTMTDILHEYFPIVRERLSTISGISKNIVTQLRKISDAIEKQKSELARIATIDHINYIEKSLKIVLEEI</sequence>
<dbReference type="InterPro" id="IPR011711">
    <property type="entry name" value="GntR_C"/>
</dbReference>
<dbReference type="PRINTS" id="PR00035">
    <property type="entry name" value="HTHGNTR"/>
</dbReference>
<evidence type="ECO:0000256" key="2">
    <source>
        <dbReference type="ARBA" id="ARBA00023125"/>
    </source>
</evidence>
<dbReference type="PANTHER" id="PTHR43537">
    <property type="entry name" value="TRANSCRIPTIONAL REGULATOR, GNTR FAMILY"/>
    <property type="match status" value="1"/>
</dbReference>
<dbReference type="GO" id="GO:0003700">
    <property type="term" value="F:DNA-binding transcription factor activity"/>
    <property type="evidence" value="ECO:0007669"/>
    <property type="project" value="InterPro"/>
</dbReference>
<evidence type="ECO:0000259" key="4">
    <source>
        <dbReference type="PROSITE" id="PS50949"/>
    </source>
</evidence>
<dbReference type="GO" id="GO:0003677">
    <property type="term" value="F:DNA binding"/>
    <property type="evidence" value="ECO:0007669"/>
    <property type="project" value="UniProtKB-KW"/>
</dbReference>
<dbReference type="AlphaFoldDB" id="A0A0W8FN58"/>
<dbReference type="Pfam" id="PF00392">
    <property type="entry name" value="GntR"/>
    <property type="match status" value="1"/>
</dbReference>
<name>A0A0W8FN58_9ZZZZ</name>
<dbReference type="SUPFAM" id="SSF48008">
    <property type="entry name" value="GntR ligand-binding domain-like"/>
    <property type="match status" value="1"/>
</dbReference>
<dbReference type="PANTHER" id="PTHR43537:SF5">
    <property type="entry name" value="UXU OPERON TRANSCRIPTIONAL REGULATOR"/>
    <property type="match status" value="1"/>
</dbReference>
<dbReference type="SUPFAM" id="SSF46785">
    <property type="entry name" value="Winged helix' DNA-binding domain"/>
    <property type="match status" value="1"/>
</dbReference>
<keyword evidence="1" id="KW-0805">Transcription regulation</keyword>
<gene>
    <name evidence="5" type="ORF">ASZ90_007912</name>
</gene>
<proteinExistence type="predicted"/>
<dbReference type="SMART" id="SM00345">
    <property type="entry name" value="HTH_GNTR"/>
    <property type="match status" value="1"/>
</dbReference>